<dbReference type="HAMAP" id="MF_00148">
    <property type="entry name" value="UDG"/>
    <property type="match status" value="1"/>
</dbReference>
<evidence type="ECO:0000256" key="10">
    <source>
        <dbReference type="PROSITE-ProRule" id="PRU10072"/>
    </source>
</evidence>
<dbReference type="NCBIfam" id="NF003588">
    <property type="entry name" value="PRK05254.1-1"/>
    <property type="match status" value="1"/>
</dbReference>
<evidence type="ECO:0000256" key="11">
    <source>
        <dbReference type="RuleBase" id="RU003780"/>
    </source>
</evidence>
<dbReference type="EMBL" id="DVMJ01000051">
    <property type="protein sequence ID" value="HIU13542.1"/>
    <property type="molecule type" value="Genomic_DNA"/>
</dbReference>
<gene>
    <name evidence="9" type="primary">ung</name>
    <name evidence="13" type="ORF">IAD15_05680</name>
</gene>
<dbReference type="PANTHER" id="PTHR11264">
    <property type="entry name" value="URACIL-DNA GLYCOSYLASE"/>
    <property type="match status" value="1"/>
</dbReference>
<dbReference type="GO" id="GO:0005737">
    <property type="term" value="C:cytoplasm"/>
    <property type="evidence" value="ECO:0007669"/>
    <property type="project" value="UniProtKB-SubCell"/>
</dbReference>
<evidence type="ECO:0000256" key="4">
    <source>
        <dbReference type="ARBA" id="ARBA00012030"/>
    </source>
</evidence>
<keyword evidence="13" id="KW-0326">Glycosidase</keyword>
<dbReference type="NCBIfam" id="NF003592">
    <property type="entry name" value="PRK05254.1-5"/>
    <property type="match status" value="1"/>
</dbReference>
<proteinExistence type="inferred from homology"/>
<evidence type="ECO:0000256" key="7">
    <source>
        <dbReference type="ARBA" id="ARBA00022801"/>
    </source>
</evidence>
<dbReference type="InterPro" id="IPR018085">
    <property type="entry name" value="Ura-DNA_Glyclase_AS"/>
</dbReference>
<keyword evidence="8 9" id="KW-0234">DNA repair</keyword>
<dbReference type="InterPro" id="IPR036895">
    <property type="entry name" value="Uracil-DNA_glycosylase-like_sf"/>
</dbReference>
<dbReference type="Proteomes" id="UP000824175">
    <property type="component" value="Unassembled WGS sequence"/>
</dbReference>
<comment type="function">
    <text evidence="2 9 11">Excises uracil residues from the DNA which can arise as a result of misincorporation of dUMP residues by DNA polymerase or due to deamination of cytosine.</text>
</comment>
<evidence type="ECO:0000256" key="3">
    <source>
        <dbReference type="ARBA" id="ARBA00008184"/>
    </source>
</evidence>
<dbReference type="AlphaFoldDB" id="A0A9D1L136"/>
<comment type="similarity">
    <text evidence="3 9 11">Belongs to the uracil-DNA glycosylase (UDG) superfamily. UNG family.</text>
</comment>
<evidence type="ECO:0000313" key="13">
    <source>
        <dbReference type="EMBL" id="HIU13542.1"/>
    </source>
</evidence>
<dbReference type="SMART" id="SM00986">
    <property type="entry name" value="UDG"/>
    <property type="match status" value="1"/>
</dbReference>
<dbReference type="SMART" id="SM00987">
    <property type="entry name" value="UreE_C"/>
    <property type="match status" value="1"/>
</dbReference>
<evidence type="ECO:0000256" key="1">
    <source>
        <dbReference type="ARBA" id="ARBA00001400"/>
    </source>
</evidence>
<dbReference type="NCBIfam" id="NF003591">
    <property type="entry name" value="PRK05254.1-4"/>
    <property type="match status" value="1"/>
</dbReference>
<evidence type="ECO:0000256" key="9">
    <source>
        <dbReference type="HAMAP-Rule" id="MF_00148"/>
    </source>
</evidence>
<comment type="subcellular location">
    <subcellularLocation>
        <location evidence="9">Cytoplasm</location>
    </subcellularLocation>
</comment>
<dbReference type="FunFam" id="3.40.470.10:FF:000001">
    <property type="entry name" value="Uracil-DNA glycosylase"/>
    <property type="match status" value="1"/>
</dbReference>
<keyword evidence="6 9" id="KW-0227">DNA damage</keyword>
<keyword evidence="7 9" id="KW-0378">Hydrolase</keyword>
<comment type="catalytic activity">
    <reaction evidence="1 9 11">
        <text>Hydrolyzes single-stranded DNA or mismatched double-stranded DNA and polynucleotides, releasing free uracil.</text>
        <dbReference type="EC" id="3.2.2.27"/>
    </reaction>
</comment>
<dbReference type="Gene3D" id="3.40.470.10">
    <property type="entry name" value="Uracil-DNA glycosylase-like domain"/>
    <property type="match status" value="1"/>
</dbReference>
<dbReference type="GO" id="GO:0004844">
    <property type="term" value="F:uracil DNA N-glycosylase activity"/>
    <property type="evidence" value="ECO:0007669"/>
    <property type="project" value="UniProtKB-UniRule"/>
</dbReference>
<sequence>MDFKSFVEQEKQKPYYQELKQKIDDEYAHYTVYPPKKEIFRCLNLTHYEDVKVVILGQDPYHGPHQANGLSFSVRPGVEIPPSLVNIFKECHDDVGCDVPNNGDLTPWAKQGVLLLNNVLTVRAHQANSHRFYGWEEFTLNVVKFLNAREKPMVFILWGRNAIEKEKYIDASRHLVLKSPHPSPLSAYRGFFGSKPFSKTNAFLVSTGQDPIDWQIPNL</sequence>
<dbReference type="PANTHER" id="PTHR11264:SF0">
    <property type="entry name" value="URACIL-DNA GLYCOSYLASE"/>
    <property type="match status" value="1"/>
</dbReference>
<dbReference type="Pfam" id="PF03167">
    <property type="entry name" value="UDG"/>
    <property type="match status" value="1"/>
</dbReference>
<dbReference type="InterPro" id="IPR005122">
    <property type="entry name" value="Uracil-DNA_glycosylase-like"/>
</dbReference>
<dbReference type="EC" id="3.2.2.27" evidence="4 9"/>
<dbReference type="SUPFAM" id="SSF52141">
    <property type="entry name" value="Uracil-DNA glycosylase-like"/>
    <property type="match status" value="1"/>
</dbReference>
<feature type="domain" description="Uracil-DNA glycosylase-like" evidence="12">
    <location>
        <begin position="44"/>
        <end position="204"/>
    </location>
</feature>
<dbReference type="NCBIfam" id="TIGR00628">
    <property type="entry name" value="ung"/>
    <property type="match status" value="1"/>
</dbReference>
<name>A0A9D1L136_9FIRM</name>
<organism evidence="13 14">
    <name type="scientific">Candidatus Fimiplasma intestinipullorum</name>
    <dbReference type="NCBI Taxonomy" id="2840825"/>
    <lineage>
        <taxon>Bacteria</taxon>
        <taxon>Bacillati</taxon>
        <taxon>Bacillota</taxon>
        <taxon>Clostridia</taxon>
        <taxon>Eubacteriales</taxon>
        <taxon>Candidatus Fimiplasma</taxon>
    </lineage>
</organism>
<evidence type="ECO:0000256" key="8">
    <source>
        <dbReference type="ARBA" id="ARBA00023204"/>
    </source>
</evidence>
<reference evidence="13" key="1">
    <citation type="submission" date="2020-10" db="EMBL/GenBank/DDBJ databases">
        <authorList>
            <person name="Gilroy R."/>
        </authorList>
    </citation>
    <scope>NUCLEOTIDE SEQUENCE</scope>
    <source>
        <strain evidence="13">CHK195-11698</strain>
    </source>
</reference>
<comment type="caution">
    <text evidence="13">The sequence shown here is derived from an EMBL/GenBank/DDBJ whole genome shotgun (WGS) entry which is preliminary data.</text>
</comment>
<dbReference type="PROSITE" id="PS00130">
    <property type="entry name" value="U_DNA_GLYCOSYLASE"/>
    <property type="match status" value="1"/>
</dbReference>
<evidence type="ECO:0000256" key="2">
    <source>
        <dbReference type="ARBA" id="ARBA00002631"/>
    </source>
</evidence>
<evidence type="ECO:0000313" key="14">
    <source>
        <dbReference type="Proteomes" id="UP000824175"/>
    </source>
</evidence>
<feature type="active site" description="Proton acceptor" evidence="9 10">
    <location>
        <position position="59"/>
    </location>
</feature>
<dbReference type="GO" id="GO:0097510">
    <property type="term" value="P:base-excision repair, AP site formation via deaminated base removal"/>
    <property type="evidence" value="ECO:0007669"/>
    <property type="project" value="TreeGrafter"/>
</dbReference>
<keyword evidence="9" id="KW-0963">Cytoplasm</keyword>
<evidence type="ECO:0000256" key="6">
    <source>
        <dbReference type="ARBA" id="ARBA00022763"/>
    </source>
</evidence>
<dbReference type="InterPro" id="IPR002043">
    <property type="entry name" value="UDG_fam1"/>
</dbReference>
<reference evidence="13" key="2">
    <citation type="journal article" date="2021" name="PeerJ">
        <title>Extensive microbial diversity within the chicken gut microbiome revealed by metagenomics and culture.</title>
        <authorList>
            <person name="Gilroy R."/>
            <person name="Ravi A."/>
            <person name="Getino M."/>
            <person name="Pursley I."/>
            <person name="Horton D.L."/>
            <person name="Alikhan N.F."/>
            <person name="Baker D."/>
            <person name="Gharbi K."/>
            <person name="Hall N."/>
            <person name="Watson M."/>
            <person name="Adriaenssens E.M."/>
            <person name="Foster-Nyarko E."/>
            <person name="Jarju S."/>
            <person name="Secka A."/>
            <person name="Antonio M."/>
            <person name="Oren A."/>
            <person name="Chaudhuri R.R."/>
            <person name="La Ragione R."/>
            <person name="Hildebrand F."/>
            <person name="Pallen M.J."/>
        </authorList>
    </citation>
    <scope>NUCLEOTIDE SEQUENCE</scope>
    <source>
        <strain evidence="13">CHK195-11698</strain>
    </source>
</reference>
<accession>A0A9D1L136</accession>
<evidence type="ECO:0000259" key="12">
    <source>
        <dbReference type="SMART" id="SM00986"/>
    </source>
</evidence>
<protein>
    <recommendedName>
        <fullName evidence="5 9">Uracil-DNA glycosylase</fullName>
        <shortName evidence="9">UDG</shortName>
        <ecNumber evidence="4 9">3.2.2.27</ecNumber>
    </recommendedName>
</protein>
<evidence type="ECO:0000256" key="5">
    <source>
        <dbReference type="ARBA" id="ARBA00018429"/>
    </source>
</evidence>
<dbReference type="CDD" id="cd10027">
    <property type="entry name" value="UDG-F1-like"/>
    <property type="match status" value="1"/>
</dbReference>
<dbReference type="NCBIfam" id="NF003589">
    <property type="entry name" value="PRK05254.1-2"/>
    <property type="match status" value="1"/>
</dbReference>